<reference evidence="2 3" key="1">
    <citation type="submission" date="2023-06" db="EMBL/GenBank/DDBJ databases">
        <authorList>
            <person name="Oyuntsetseg B."/>
            <person name="Kim S.B."/>
        </authorList>
    </citation>
    <scope>NUCLEOTIDE SEQUENCE [LARGE SCALE GENOMIC DNA]</scope>
    <source>
        <strain evidence="2 3">2-2</strain>
    </source>
</reference>
<name>A0ABY8XDU6_9PSEU</name>
<evidence type="ECO:0000313" key="2">
    <source>
        <dbReference type="EMBL" id="WIV53417.1"/>
    </source>
</evidence>
<protein>
    <submittedName>
        <fullName evidence="2">Uncharacterized protein</fullName>
    </submittedName>
</protein>
<dbReference type="EMBL" id="CP127173">
    <property type="protein sequence ID" value="WIV53417.1"/>
    <property type="molecule type" value="Genomic_DNA"/>
</dbReference>
<gene>
    <name evidence="2" type="ORF">QP939_31530</name>
</gene>
<accession>A0ABY8XDU6</accession>
<sequence length="62" mass="6637">MSEQQRIHGRDEDEEELPKLPTPGKLTHDVPTAPDPDVSPGGTEEVPAPPGREADAVSDLPK</sequence>
<feature type="compositionally biased region" description="Basic and acidic residues" evidence="1">
    <location>
        <begin position="1"/>
        <end position="11"/>
    </location>
</feature>
<dbReference type="Proteomes" id="UP001227101">
    <property type="component" value="Chromosome"/>
</dbReference>
<organism evidence="2 3">
    <name type="scientific">Amycolatopsis nalaikhensis</name>
    <dbReference type="NCBI Taxonomy" id="715472"/>
    <lineage>
        <taxon>Bacteria</taxon>
        <taxon>Bacillati</taxon>
        <taxon>Actinomycetota</taxon>
        <taxon>Actinomycetes</taxon>
        <taxon>Pseudonocardiales</taxon>
        <taxon>Pseudonocardiaceae</taxon>
        <taxon>Amycolatopsis</taxon>
    </lineage>
</organism>
<feature type="region of interest" description="Disordered" evidence="1">
    <location>
        <begin position="1"/>
        <end position="62"/>
    </location>
</feature>
<proteinExistence type="predicted"/>
<dbReference type="RefSeq" id="WP_285449830.1">
    <property type="nucleotide sequence ID" value="NZ_CP127173.1"/>
</dbReference>
<evidence type="ECO:0000256" key="1">
    <source>
        <dbReference type="SAM" id="MobiDB-lite"/>
    </source>
</evidence>
<evidence type="ECO:0000313" key="3">
    <source>
        <dbReference type="Proteomes" id="UP001227101"/>
    </source>
</evidence>
<keyword evidence="3" id="KW-1185">Reference proteome</keyword>